<dbReference type="EMBL" id="MU004236">
    <property type="protein sequence ID" value="KAF2668455.1"/>
    <property type="molecule type" value="Genomic_DNA"/>
</dbReference>
<proteinExistence type="predicted"/>
<accession>A0A6A6U862</accession>
<protein>
    <submittedName>
        <fullName evidence="1">Uncharacterized protein</fullName>
    </submittedName>
</protein>
<evidence type="ECO:0000313" key="1">
    <source>
        <dbReference type="EMBL" id="KAF2668455.1"/>
    </source>
</evidence>
<reference evidence="1" key="1">
    <citation type="journal article" date="2020" name="Stud. Mycol.">
        <title>101 Dothideomycetes genomes: a test case for predicting lifestyles and emergence of pathogens.</title>
        <authorList>
            <person name="Haridas S."/>
            <person name="Albert R."/>
            <person name="Binder M."/>
            <person name="Bloem J."/>
            <person name="Labutti K."/>
            <person name="Salamov A."/>
            <person name="Andreopoulos B."/>
            <person name="Baker S."/>
            <person name="Barry K."/>
            <person name="Bills G."/>
            <person name="Bluhm B."/>
            <person name="Cannon C."/>
            <person name="Castanera R."/>
            <person name="Culley D."/>
            <person name="Daum C."/>
            <person name="Ezra D."/>
            <person name="Gonzalez J."/>
            <person name="Henrissat B."/>
            <person name="Kuo A."/>
            <person name="Liang C."/>
            <person name="Lipzen A."/>
            <person name="Lutzoni F."/>
            <person name="Magnuson J."/>
            <person name="Mondo S."/>
            <person name="Nolan M."/>
            <person name="Ohm R."/>
            <person name="Pangilinan J."/>
            <person name="Park H.-J."/>
            <person name="Ramirez L."/>
            <person name="Alfaro M."/>
            <person name="Sun H."/>
            <person name="Tritt A."/>
            <person name="Yoshinaga Y."/>
            <person name="Zwiers L.-H."/>
            <person name="Turgeon B."/>
            <person name="Goodwin S."/>
            <person name="Spatafora J."/>
            <person name="Crous P."/>
            <person name="Grigoriev I."/>
        </authorList>
    </citation>
    <scope>NUCLEOTIDE SEQUENCE</scope>
    <source>
        <strain evidence="1">CBS 115976</strain>
    </source>
</reference>
<name>A0A6A6U862_9PEZI</name>
<organism evidence="1 2">
    <name type="scientific">Microthyrium microscopicum</name>
    <dbReference type="NCBI Taxonomy" id="703497"/>
    <lineage>
        <taxon>Eukaryota</taxon>
        <taxon>Fungi</taxon>
        <taxon>Dikarya</taxon>
        <taxon>Ascomycota</taxon>
        <taxon>Pezizomycotina</taxon>
        <taxon>Dothideomycetes</taxon>
        <taxon>Dothideomycetes incertae sedis</taxon>
        <taxon>Microthyriales</taxon>
        <taxon>Microthyriaceae</taxon>
        <taxon>Microthyrium</taxon>
    </lineage>
</organism>
<keyword evidence="2" id="KW-1185">Reference proteome</keyword>
<evidence type="ECO:0000313" key="2">
    <source>
        <dbReference type="Proteomes" id="UP000799302"/>
    </source>
</evidence>
<dbReference type="AlphaFoldDB" id="A0A6A6U862"/>
<gene>
    <name evidence="1" type="ORF">BT63DRAFT_277410</name>
</gene>
<dbReference type="Proteomes" id="UP000799302">
    <property type="component" value="Unassembled WGS sequence"/>
</dbReference>
<sequence length="114" mass="13343">MRIHVIARQIGGDTRFMAWNHNRDSLVHTICKKPFISCFCCLFCVFCTPSSPSRVHKHILLSRHQTACIPLPRCRTSQRHFLCSNLRQLWGLHEVCSERKFDQSVCLFLHVLHV</sequence>